<evidence type="ECO:0000256" key="2">
    <source>
        <dbReference type="ARBA" id="ARBA00022801"/>
    </source>
</evidence>
<feature type="binding site" evidence="10 12">
    <location>
        <begin position="158"/>
        <end position="159"/>
    </location>
    <ligand>
        <name>L-glutamine</name>
        <dbReference type="ChEBI" id="CHEBI:58359"/>
    </ligand>
</feature>
<gene>
    <name evidence="10" type="primary">pdxT</name>
    <name evidence="13" type="ORF">AS189_10285</name>
</gene>
<evidence type="ECO:0000313" key="13">
    <source>
        <dbReference type="EMBL" id="ALO66816.1"/>
    </source>
</evidence>
<reference evidence="14" key="1">
    <citation type="submission" date="2015-11" db="EMBL/GenBank/DDBJ databases">
        <authorList>
            <person name="Kumar R."/>
            <person name="Singh D."/>
            <person name="Swarnkar M.K."/>
            <person name="Singh A.K."/>
            <person name="Kumar S."/>
        </authorList>
    </citation>
    <scope>NUCLEOTIDE SEQUENCE [LARGE SCALE GENOMIC DNA]</scope>
    <source>
        <strain evidence="14">ERGS4:06</strain>
    </source>
</reference>
<comment type="catalytic activity">
    <reaction evidence="7 10">
        <text>L-glutamine + H2O = L-glutamate + NH4(+)</text>
        <dbReference type="Rhea" id="RHEA:15889"/>
        <dbReference type="ChEBI" id="CHEBI:15377"/>
        <dbReference type="ChEBI" id="CHEBI:28938"/>
        <dbReference type="ChEBI" id="CHEBI:29985"/>
        <dbReference type="ChEBI" id="CHEBI:58359"/>
        <dbReference type="EC" id="3.5.1.2"/>
    </reaction>
</comment>
<feature type="active site" description="Nucleophile" evidence="10 11">
    <location>
        <position position="90"/>
    </location>
</feature>
<dbReference type="InterPro" id="IPR021196">
    <property type="entry name" value="PdxT/SNO_CS"/>
</dbReference>
<name>A0A0S2M017_9MICC</name>
<sequence>MTFDSTINTVNGPTVGILALQGDVREHARAIEACGGKAVAVRRPGELAAVDGLIIPGGESTTIDKLTRIFEMRDPLRERIAAGLPVYGSCAGMIMLAHDIADPATDMAGNPQQTLGGLDITVRRNAFGRQVDSFETELDFTGLAPAGQPESPLHAVFIRAPWVERVGDGVQVLASVTLPDAAQNDRIDSEVRAVAVRSRHLLATSFHPEVTGERRIHELFIRMIRGEA</sequence>
<dbReference type="EC" id="4.3.3.6" evidence="10"/>
<organism evidence="13 14">
    <name type="scientific">Arthrobacter alpinus</name>
    <dbReference type="NCBI Taxonomy" id="656366"/>
    <lineage>
        <taxon>Bacteria</taxon>
        <taxon>Bacillati</taxon>
        <taxon>Actinomycetota</taxon>
        <taxon>Actinomycetes</taxon>
        <taxon>Micrococcales</taxon>
        <taxon>Micrococcaceae</taxon>
        <taxon>Arthrobacter</taxon>
    </lineage>
</organism>
<evidence type="ECO:0000256" key="9">
    <source>
        <dbReference type="ARBA" id="ARBA00064749"/>
    </source>
</evidence>
<accession>A0A0S2M017</accession>
<comment type="similarity">
    <text evidence="1 10">Belongs to the glutaminase PdxT/SNO family.</text>
</comment>
<keyword evidence="13" id="KW-0808">Transferase</keyword>
<dbReference type="InterPro" id="IPR002161">
    <property type="entry name" value="PdxT/SNO"/>
</dbReference>
<dbReference type="GO" id="GO:0042823">
    <property type="term" value="P:pyridoxal phosphate biosynthetic process"/>
    <property type="evidence" value="ECO:0007669"/>
    <property type="project" value="UniProtKB-UniRule"/>
</dbReference>
<comment type="pathway">
    <text evidence="10">Cofactor biosynthesis; pyridoxal 5'-phosphate biosynthesis.</text>
</comment>
<comment type="subunit">
    <text evidence="9 10">In the presence of PdxS, forms a dodecamer of heterodimers. Only shows activity in the heterodimer.</text>
</comment>
<dbReference type="PROSITE" id="PS01236">
    <property type="entry name" value="PDXT_SNO_1"/>
    <property type="match status" value="1"/>
</dbReference>
<feature type="active site" description="Charge relay system" evidence="10 11">
    <location>
        <position position="209"/>
    </location>
</feature>
<dbReference type="PIRSF" id="PIRSF005639">
    <property type="entry name" value="Glut_amidoT_SNO"/>
    <property type="match status" value="1"/>
</dbReference>
<dbReference type="PANTHER" id="PTHR31559">
    <property type="entry name" value="PYRIDOXAL 5'-PHOSPHATE SYNTHASE SUBUNIT SNO"/>
    <property type="match status" value="1"/>
</dbReference>
<evidence type="ECO:0000256" key="4">
    <source>
        <dbReference type="ARBA" id="ARBA00022962"/>
    </source>
</evidence>
<dbReference type="EMBL" id="CP013200">
    <property type="protein sequence ID" value="ALO66816.1"/>
    <property type="molecule type" value="Genomic_DNA"/>
</dbReference>
<dbReference type="HAMAP" id="MF_01615">
    <property type="entry name" value="PdxT"/>
    <property type="match status" value="1"/>
</dbReference>
<dbReference type="GO" id="GO:0036381">
    <property type="term" value="F:pyridoxal 5'-phosphate synthase (glutamine hydrolysing) activity"/>
    <property type="evidence" value="ECO:0007669"/>
    <property type="project" value="UniProtKB-UniRule"/>
</dbReference>
<comment type="function">
    <text evidence="8 10">Catalyzes the hydrolysis of glutamine to glutamate and ammonia as part of the biosynthesis of pyridoxal 5'-phosphate. The resulting ammonia molecule is channeled to the active site of PdxS.</text>
</comment>
<protein>
    <recommendedName>
        <fullName evidence="10">Pyridoxal 5'-phosphate synthase subunit PdxT</fullName>
        <ecNumber evidence="10">4.3.3.6</ecNumber>
    </recommendedName>
    <alternativeName>
        <fullName evidence="10">Pdx2</fullName>
    </alternativeName>
    <alternativeName>
        <fullName evidence="10">Pyridoxal 5'-phosphate synthase glutaminase subunit</fullName>
        <ecNumber evidence="10">3.5.1.2</ecNumber>
    </alternativeName>
</protein>
<dbReference type="PANTHER" id="PTHR31559:SF0">
    <property type="entry name" value="PYRIDOXAL 5'-PHOSPHATE SYNTHASE SUBUNIT SNO1-RELATED"/>
    <property type="match status" value="1"/>
</dbReference>
<dbReference type="Proteomes" id="UP000059574">
    <property type="component" value="Chromosome"/>
</dbReference>
<evidence type="ECO:0000256" key="5">
    <source>
        <dbReference type="ARBA" id="ARBA00023239"/>
    </source>
</evidence>
<dbReference type="PROSITE" id="PS51273">
    <property type="entry name" value="GATASE_TYPE_1"/>
    <property type="match status" value="1"/>
</dbReference>
<evidence type="ECO:0000256" key="11">
    <source>
        <dbReference type="PIRSR" id="PIRSR005639-1"/>
    </source>
</evidence>
<dbReference type="FunFam" id="3.40.50.880:FF:000010">
    <property type="entry name" value="uncharacterized protein LOC100176842 isoform X2"/>
    <property type="match status" value="1"/>
</dbReference>
<dbReference type="EC" id="3.5.1.2" evidence="10"/>
<evidence type="ECO:0000256" key="6">
    <source>
        <dbReference type="ARBA" id="ARBA00047992"/>
    </source>
</evidence>
<evidence type="ECO:0000256" key="7">
    <source>
        <dbReference type="ARBA" id="ARBA00049534"/>
    </source>
</evidence>
<dbReference type="RefSeq" id="WP_062288365.1">
    <property type="nucleotide sequence ID" value="NZ_CP013200.1"/>
</dbReference>
<dbReference type="CDD" id="cd01749">
    <property type="entry name" value="GATase1_PB"/>
    <property type="match status" value="1"/>
</dbReference>
<evidence type="ECO:0000256" key="12">
    <source>
        <dbReference type="PIRSR" id="PIRSR005639-2"/>
    </source>
</evidence>
<dbReference type="PROSITE" id="PS51130">
    <property type="entry name" value="PDXT_SNO_2"/>
    <property type="match status" value="1"/>
</dbReference>
<dbReference type="GO" id="GO:1903600">
    <property type="term" value="C:glutaminase complex"/>
    <property type="evidence" value="ECO:0007669"/>
    <property type="project" value="TreeGrafter"/>
</dbReference>
<feature type="active site" description="Charge relay system" evidence="10 11">
    <location>
        <position position="207"/>
    </location>
</feature>
<dbReference type="GO" id="GO:0005829">
    <property type="term" value="C:cytosol"/>
    <property type="evidence" value="ECO:0007669"/>
    <property type="project" value="TreeGrafter"/>
</dbReference>
<dbReference type="Pfam" id="PF01174">
    <property type="entry name" value="SNO"/>
    <property type="match status" value="1"/>
</dbReference>
<evidence type="ECO:0000256" key="3">
    <source>
        <dbReference type="ARBA" id="ARBA00022898"/>
    </source>
</evidence>
<dbReference type="UniPathway" id="UPA00245"/>
<proteinExistence type="inferred from homology"/>
<dbReference type="AlphaFoldDB" id="A0A0S2M017"/>
<evidence type="ECO:0000313" key="14">
    <source>
        <dbReference type="Proteomes" id="UP000059574"/>
    </source>
</evidence>
<keyword evidence="4 10" id="KW-0315">Glutamine amidotransferase</keyword>
<keyword evidence="5 10" id="KW-0456">Lyase</keyword>
<dbReference type="GO" id="GO:0016740">
    <property type="term" value="F:transferase activity"/>
    <property type="evidence" value="ECO:0007669"/>
    <property type="project" value="UniProtKB-KW"/>
</dbReference>
<feature type="binding site" evidence="10 12">
    <location>
        <position position="124"/>
    </location>
    <ligand>
        <name>L-glutamine</name>
        <dbReference type="ChEBI" id="CHEBI:58359"/>
    </ligand>
</feature>
<comment type="catalytic activity">
    <reaction evidence="6 10">
        <text>aldehydo-D-ribose 5-phosphate + D-glyceraldehyde 3-phosphate + L-glutamine = pyridoxal 5'-phosphate + L-glutamate + phosphate + 3 H2O + H(+)</text>
        <dbReference type="Rhea" id="RHEA:31507"/>
        <dbReference type="ChEBI" id="CHEBI:15377"/>
        <dbReference type="ChEBI" id="CHEBI:15378"/>
        <dbReference type="ChEBI" id="CHEBI:29985"/>
        <dbReference type="ChEBI" id="CHEBI:43474"/>
        <dbReference type="ChEBI" id="CHEBI:58273"/>
        <dbReference type="ChEBI" id="CHEBI:58359"/>
        <dbReference type="ChEBI" id="CHEBI:59776"/>
        <dbReference type="ChEBI" id="CHEBI:597326"/>
        <dbReference type="EC" id="4.3.3.6"/>
    </reaction>
</comment>
<dbReference type="NCBIfam" id="TIGR03800">
    <property type="entry name" value="PLP_synth_Pdx2"/>
    <property type="match status" value="1"/>
</dbReference>
<dbReference type="OrthoDB" id="9810320at2"/>
<evidence type="ECO:0000256" key="8">
    <source>
        <dbReference type="ARBA" id="ARBA00054599"/>
    </source>
</evidence>
<dbReference type="GO" id="GO:0006543">
    <property type="term" value="P:L-glutamine catabolic process"/>
    <property type="evidence" value="ECO:0007669"/>
    <property type="project" value="UniProtKB-UniRule"/>
</dbReference>
<keyword evidence="3 10" id="KW-0663">Pyridoxal phosphate</keyword>
<dbReference type="Gene3D" id="3.40.50.880">
    <property type="match status" value="1"/>
</dbReference>
<evidence type="ECO:0000256" key="1">
    <source>
        <dbReference type="ARBA" id="ARBA00008345"/>
    </source>
</evidence>
<dbReference type="GO" id="GO:0008614">
    <property type="term" value="P:pyridoxine metabolic process"/>
    <property type="evidence" value="ECO:0007669"/>
    <property type="project" value="TreeGrafter"/>
</dbReference>
<reference evidence="13 14" key="2">
    <citation type="journal article" date="2016" name="J. Biotechnol.">
        <title>Complete genome sequence of Arthrobacter alpinus ERGS4:06, a yellow pigmented bacterium tolerant to cold and radiations isolated from Sikkim Himalaya.</title>
        <authorList>
            <person name="Kumar R."/>
            <person name="Singh D."/>
            <person name="Swarnkar M.K."/>
            <person name="Singh A.K."/>
            <person name="Kumar S."/>
        </authorList>
    </citation>
    <scope>NUCLEOTIDE SEQUENCE [LARGE SCALE GENOMIC DNA]</scope>
    <source>
        <strain evidence="13 14">ERGS4:06</strain>
    </source>
</reference>
<dbReference type="InterPro" id="IPR029062">
    <property type="entry name" value="Class_I_gatase-like"/>
</dbReference>
<evidence type="ECO:0000256" key="10">
    <source>
        <dbReference type="HAMAP-Rule" id="MF_01615"/>
    </source>
</evidence>
<dbReference type="SUPFAM" id="SSF52317">
    <property type="entry name" value="Class I glutamine amidotransferase-like"/>
    <property type="match status" value="1"/>
</dbReference>
<dbReference type="GO" id="GO:0004359">
    <property type="term" value="F:glutaminase activity"/>
    <property type="evidence" value="ECO:0007669"/>
    <property type="project" value="UniProtKB-UniRule"/>
</dbReference>
<feature type="binding site" evidence="10 12">
    <location>
        <begin position="58"/>
        <end position="60"/>
    </location>
    <ligand>
        <name>L-glutamine</name>
        <dbReference type="ChEBI" id="CHEBI:58359"/>
    </ligand>
</feature>
<keyword evidence="2 10" id="KW-0378">Hydrolase</keyword>